<dbReference type="PANTHER" id="PTHR46078:SF2">
    <property type="entry name" value="FORK-HEAD DOMAIN-CONTAINING PROTEIN"/>
    <property type="match status" value="1"/>
</dbReference>
<dbReference type="PANTHER" id="PTHR46078">
    <property type="entry name" value="FORKHEAD BOX PROTEIN J2 FAMILY MEMBER"/>
    <property type="match status" value="1"/>
</dbReference>
<evidence type="ECO:0000259" key="7">
    <source>
        <dbReference type="PROSITE" id="PS50039"/>
    </source>
</evidence>
<evidence type="ECO:0000313" key="8">
    <source>
        <dbReference type="EMBL" id="KAK7453412.1"/>
    </source>
</evidence>
<dbReference type="Pfam" id="PF00250">
    <property type="entry name" value="Forkhead"/>
    <property type="match status" value="1"/>
</dbReference>
<feature type="compositionally biased region" description="Polar residues" evidence="6">
    <location>
        <begin position="102"/>
        <end position="124"/>
    </location>
</feature>
<evidence type="ECO:0000256" key="3">
    <source>
        <dbReference type="ARBA" id="ARBA00023163"/>
    </source>
</evidence>
<dbReference type="InterPro" id="IPR045912">
    <property type="entry name" value="FOXJ2/3-like"/>
</dbReference>
<proteinExistence type="predicted"/>
<keyword evidence="3" id="KW-0804">Transcription</keyword>
<evidence type="ECO:0000256" key="5">
    <source>
        <dbReference type="PROSITE-ProRule" id="PRU00089"/>
    </source>
</evidence>
<dbReference type="InterPro" id="IPR001766">
    <property type="entry name" value="Fork_head_dom"/>
</dbReference>
<evidence type="ECO:0000313" key="9">
    <source>
        <dbReference type="Proteomes" id="UP001498398"/>
    </source>
</evidence>
<reference evidence="8 9" key="1">
    <citation type="submission" date="2024-01" db="EMBL/GenBank/DDBJ databases">
        <title>A draft genome for the cacao thread blight pathogen Marasmiellus scandens.</title>
        <authorList>
            <person name="Baruah I.K."/>
            <person name="Leung J."/>
            <person name="Bukari Y."/>
            <person name="Amoako-Attah I."/>
            <person name="Meinhardt L.W."/>
            <person name="Bailey B.A."/>
            <person name="Cohen S.P."/>
        </authorList>
    </citation>
    <scope>NUCLEOTIDE SEQUENCE [LARGE SCALE GENOMIC DNA]</scope>
    <source>
        <strain evidence="8 9">GH-19</strain>
    </source>
</reference>
<sequence length="349" mass="38951">MQQQFLPTSDDILAQHFHTLSIDSRAHDRIPLNFHHPPGGDTGYSGGASYQYSTRSSTARHSEQYLQPPVVDTRVYPGASGNYPVDPRLAQSARNDRPRPSNVPSPLNTSTHESYNSRYPTGNQDEARNAEIARALRNYYGIQHELALRALKEPRPGERPDASLHLMASLAIFESPDKGLTFSEITQAIEYRFPILRTDTRWKESLRHSLSVQGGLRRVKKPLDKPGRGDWWIIAPEAMGHNRERKRGRSSASRSESDSDYETEGANLSHTGRNSLPLQTYSSTRPMGHYPGQSDPRMQMLPHSAPSYGTGYPGYSQMPSVPPSSSQGYGYSYGNMTGNPYPDYSRSGP</sequence>
<organism evidence="8 9">
    <name type="scientific">Marasmiellus scandens</name>
    <dbReference type="NCBI Taxonomy" id="2682957"/>
    <lineage>
        <taxon>Eukaryota</taxon>
        <taxon>Fungi</taxon>
        <taxon>Dikarya</taxon>
        <taxon>Basidiomycota</taxon>
        <taxon>Agaricomycotina</taxon>
        <taxon>Agaricomycetes</taxon>
        <taxon>Agaricomycetidae</taxon>
        <taxon>Agaricales</taxon>
        <taxon>Marasmiineae</taxon>
        <taxon>Omphalotaceae</taxon>
        <taxon>Marasmiellus</taxon>
    </lineage>
</organism>
<feature type="compositionally biased region" description="Polar residues" evidence="6">
    <location>
        <begin position="266"/>
        <end position="285"/>
    </location>
</feature>
<feature type="region of interest" description="Disordered" evidence="6">
    <location>
        <begin position="242"/>
        <end position="349"/>
    </location>
</feature>
<name>A0ABR1J8J3_9AGAR</name>
<dbReference type="SMART" id="SM00339">
    <property type="entry name" value="FH"/>
    <property type="match status" value="1"/>
</dbReference>
<accession>A0ABR1J8J3</accession>
<dbReference type="PROSITE" id="PS50039">
    <property type="entry name" value="FORK_HEAD_3"/>
    <property type="match status" value="1"/>
</dbReference>
<evidence type="ECO:0000256" key="2">
    <source>
        <dbReference type="ARBA" id="ARBA00023125"/>
    </source>
</evidence>
<keyword evidence="2 5" id="KW-0238">DNA-binding</keyword>
<protein>
    <submittedName>
        <fullName evidence="8">Forkhead transcription factor</fullName>
    </submittedName>
</protein>
<comment type="subcellular location">
    <subcellularLocation>
        <location evidence="5">Nucleus</location>
    </subcellularLocation>
</comment>
<dbReference type="Proteomes" id="UP001498398">
    <property type="component" value="Unassembled WGS sequence"/>
</dbReference>
<evidence type="ECO:0000256" key="4">
    <source>
        <dbReference type="ARBA" id="ARBA00023242"/>
    </source>
</evidence>
<feature type="region of interest" description="Disordered" evidence="6">
    <location>
        <begin position="35"/>
        <end position="126"/>
    </location>
</feature>
<evidence type="ECO:0000256" key="6">
    <source>
        <dbReference type="SAM" id="MobiDB-lite"/>
    </source>
</evidence>
<dbReference type="InterPro" id="IPR036388">
    <property type="entry name" value="WH-like_DNA-bd_sf"/>
</dbReference>
<dbReference type="SUPFAM" id="SSF46785">
    <property type="entry name" value="Winged helix' DNA-binding domain"/>
    <property type="match status" value="1"/>
</dbReference>
<keyword evidence="1" id="KW-0805">Transcription regulation</keyword>
<gene>
    <name evidence="8" type="primary">HCM1</name>
    <name evidence="8" type="ORF">VKT23_011677</name>
</gene>
<keyword evidence="9" id="KW-1185">Reference proteome</keyword>
<feature type="DNA-binding region" description="Fork-head" evidence="5">
    <location>
        <begin position="159"/>
        <end position="249"/>
    </location>
</feature>
<comment type="caution">
    <text evidence="8">The sequence shown here is derived from an EMBL/GenBank/DDBJ whole genome shotgun (WGS) entry which is preliminary data.</text>
</comment>
<dbReference type="InterPro" id="IPR036390">
    <property type="entry name" value="WH_DNA-bd_sf"/>
</dbReference>
<dbReference type="Gene3D" id="1.10.10.10">
    <property type="entry name" value="Winged helix-like DNA-binding domain superfamily/Winged helix DNA-binding domain"/>
    <property type="match status" value="1"/>
</dbReference>
<feature type="compositionally biased region" description="Low complexity" evidence="6">
    <location>
        <begin position="323"/>
        <end position="334"/>
    </location>
</feature>
<evidence type="ECO:0000256" key="1">
    <source>
        <dbReference type="ARBA" id="ARBA00023015"/>
    </source>
</evidence>
<feature type="compositionally biased region" description="Polar residues" evidence="6">
    <location>
        <begin position="48"/>
        <end position="59"/>
    </location>
</feature>
<dbReference type="EMBL" id="JBANRG010000026">
    <property type="protein sequence ID" value="KAK7453412.1"/>
    <property type="molecule type" value="Genomic_DNA"/>
</dbReference>
<keyword evidence="4 5" id="KW-0539">Nucleus</keyword>
<feature type="domain" description="Fork-head" evidence="7">
    <location>
        <begin position="159"/>
        <end position="249"/>
    </location>
</feature>